<evidence type="ECO:0000256" key="1">
    <source>
        <dbReference type="ARBA" id="ARBA00023015"/>
    </source>
</evidence>
<sequence length="218" mass="23658">MTGPPRPSNRGRSNDPRLDEALISAAIEVLNEVGYAAFTTAEVARRAGASTASIYRRWPSKQALTAAVASHIAAAELGDIDTGCLEGDLRELLRRKQRILDASAGPALLSLMGHAAHDTGLRRVLHDNVYRVTRKTLEDLTARAARRHELDEGVDAAEVSIMALTLIGTALARSVFVTSARSQTPNERTTAEPDNAELEEVELRMLLRTFGSIAARHR</sequence>
<evidence type="ECO:0000256" key="4">
    <source>
        <dbReference type="PROSITE-ProRule" id="PRU00335"/>
    </source>
</evidence>
<dbReference type="SUPFAM" id="SSF46689">
    <property type="entry name" value="Homeodomain-like"/>
    <property type="match status" value="1"/>
</dbReference>
<evidence type="ECO:0000256" key="3">
    <source>
        <dbReference type="ARBA" id="ARBA00023163"/>
    </source>
</evidence>
<dbReference type="InterPro" id="IPR036271">
    <property type="entry name" value="Tet_transcr_reg_TetR-rel_C_sf"/>
</dbReference>
<dbReference type="Pfam" id="PF16859">
    <property type="entry name" value="TetR_C_11"/>
    <property type="match status" value="1"/>
</dbReference>
<dbReference type="Proteomes" id="UP001601442">
    <property type="component" value="Unassembled WGS sequence"/>
</dbReference>
<dbReference type="EMBL" id="JBIAMT010000005">
    <property type="protein sequence ID" value="MFF0499770.1"/>
    <property type="molecule type" value="Genomic_DNA"/>
</dbReference>
<gene>
    <name evidence="6" type="ORF">ACFYU5_25455</name>
</gene>
<dbReference type="PANTHER" id="PTHR30055:SF148">
    <property type="entry name" value="TETR-FAMILY TRANSCRIPTIONAL REGULATOR"/>
    <property type="match status" value="1"/>
</dbReference>
<dbReference type="PROSITE" id="PS50977">
    <property type="entry name" value="HTH_TETR_2"/>
    <property type="match status" value="1"/>
</dbReference>
<dbReference type="InterPro" id="IPR001647">
    <property type="entry name" value="HTH_TetR"/>
</dbReference>
<evidence type="ECO:0000313" key="6">
    <source>
        <dbReference type="EMBL" id="MFF0499770.1"/>
    </source>
</evidence>
<organism evidence="6 7">
    <name type="scientific">Nocardia aobensis</name>
    <dbReference type="NCBI Taxonomy" id="257277"/>
    <lineage>
        <taxon>Bacteria</taxon>
        <taxon>Bacillati</taxon>
        <taxon>Actinomycetota</taxon>
        <taxon>Actinomycetes</taxon>
        <taxon>Mycobacteriales</taxon>
        <taxon>Nocardiaceae</taxon>
        <taxon>Nocardia</taxon>
    </lineage>
</organism>
<feature type="domain" description="HTH tetR-type" evidence="5">
    <location>
        <begin position="16"/>
        <end position="76"/>
    </location>
</feature>
<dbReference type="Pfam" id="PF00440">
    <property type="entry name" value="TetR_N"/>
    <property type="match status" value="1"/>
</dbReference>
<comment type="caution">
    <text evidence="6">The sequence shown here is derived from an EMBL/GenBank/DDBJ whole genome shotgun (WGS) entry which is preliminary data.</text>
</comment>
<keyword evidence="1" id="KW-0805">Transcription regulation</keyword>
<feature type="DNA-binding region" description="H-T-H motif" evidence="4">
    <location>
        <begin position="39"/>
        <end position="58"/>
    </location>
</feature>
<dbReference type="InterPro" id="IPR050109">
    <property type="entry name" value="HTH-type_TetR-like_transc_reg"/>
</dbReference>
<protein>
    <submittedName>
        <fullName evidence="6">TetR/AcrR family transcriptional regulator</fullName>
    </submittedName>
</protein>
<dbReference type="InterPro" id="IPR009057">
    <property type="entry name" value="Homeodomain-like_sf"/>
</dbReference>
<dbReference type="SUPFAM" id="SSF48498">
    <property type="entry name" value="Tetracyclin repressor-like, C-terminal domain"/>
    <property type="match status" value="1"/>
</dbReference>
<keyword evidence="7" id="KW-1185">Reference proteome</keyword>
<reference evidence="6 7" key="1">
    <citation type="submission" date="2024-10" db="EMBL/GenBank/DDBJ databases">
        <title>The Natural Products Discovery Center: Release of the First 8490 Sequenced Strains for Exploring Actinobacteria Biosynthetic Diversity.</title>
        <authorList>
            <person name="Kalkreuter E."/>
            <person name="Kautsar S.A."/>
            <person name="Yang D."/>
            <person name="Bader C.D."/>
            <person name="Teijaro C.N."/>
            <person name="Fluegel L."/>
            <person name="Davis C.M."/>
            <person name="Simpson J.R."/>
            <person name="Lauterbach L."/>
            <person name="Steele A.D."/>
            <person name="Gui C."/>
            <person name="Meng S."/>
            <person name="Li G."/>
            <person name="Viehrig K."/>
            <person name="Ye F."/>
            <person name="Su P."/>
            <person name="Kiefer A.F."/>
            <person name="Nichols A."/>
            <person name="Cepeda A.J."/>
            <person name="Yan W."/>
            <person name="Fan B."/>
            <person name="Jiang Y."/>
            <person name="Adhikari A."/>
            <person name="Zheng C.-J."/>
            <person name="Schuster L."/>
            <person name="Cowan T.M."/>
            <person name="Smanski M.J."/>
            <person name="Chevrette M.G."/>
            <person name="De Carvalho L.P.S."/>
            <person name="Shen B."/>
        </authorList>
    </citation>
    <scope>NUCLEOTIDE SEQUENCE [LARGE SCALE GENOMIC DNA]</scope>
    <source>
        <strain evidence="6 7">NPDC004119</strain>
    </source>
</reference>
<keyword evidence="2 4" id="KW-0238">DNA-binding</keyword>
<evidence type="ECO:0000256" key="2">
    <source>
        <dbReference type="ARBA" id="ARBA00023125"/>
    </source>
</evidence>
<dbReference type="Gene3D" id="1.10.10.60">
    <property type="entry name" value="Homeodomain-like"/>
    <property type="match status" value="1"/>
</dbReference>
<dbReference type="InterPro" id="IPR023772">
    <property type="entry name" value="DNA-bd_HTH_TetR-type_CS"/>
</dbReference>
<evidence type="ECO:0000259" key="5">
    <source>
        <dbReference type="PROSITE" id="PS50977"/>
    </source>
</evidence>
<dbReference type="PANTHER" id="PTHR30055">
    <property type="entry name" value="HTH-TYPE TRANSCRIPTIONAL REGULATOR RUTR"/>
    <property type="match status" value="1"/>
</dbReference>
<accession>A0ABW6P9F7</accession>
<keyword evidence="3" id="KW-0804">Transcription</keyword>
<dbReference type="Gene3D" id="1.10.357.10">
    <property type="entry name" value="Tetracycline Repressor, domain 2"/>
    <property type="match status" value="1"/>
</dbReference>
<dbReference type="InterPro" id="IPR011075">
    <property type="entry name" value="TetR_C"/>
</dbReference>
<dbReference type="PROSITE" id="PS01081">
    <property type="entry name" value="HTH_TETR_1"/>
    <property type="match status" value="1"/>
</dbReference>
<evidence type="ECO:0000313" key="7">
    <source>
        <dbReference type="Proteomes" id="UP001601442"/>
    </source>
</evidence>
<name>A0ABW6P9F7_9NOCA</name>
<dbReference type="RefSeq" id="WP_387398493.1">
    <property type="nucleotide sequence ID" value="NZ_JBIAMT010000005.1"/>
</dbReference>
<proteinExistence type="predicted"/>
<dbReference type="PRINTS" id="PR00455">
    <property type="entry name" value="HTHTETR"/>
</dbReference>